<dbReference type="PROSITE" id="PS51679">
    <property type="entry name" value="SAM_MT_C5"/>
    <property type="match status" value="1"/>
</dbReference>
<dbReference type="NCBIfam" id="TIGR00675">
    <property type="entry name" value="dcm"/>
    <property type="match status" value="1"/>
</dbReference>
<dbReference type="InterPro" id="IPR043151">
    <property type="entry name" value="BAH_sf"/>
</dbReference>
<dbReference type="InterPro" id="IPR050390">
    <property type="entry name" value="C5-Methyltransferase"/>
</dbReference>
<sequence length="1207" mass="136687">MACLCPIANHELVLSYFLGFPSPTMDIDNWYELVDWSAYQSESKVLRLIDDIDLEAEYHGDDRRIFRLEDFFVYDETNTRLLPLDFNRLDYLSIAGKAIPIFPDNNADDTDAEDESGAFESRIRLSAIQRMEYTYLDVSAASYDGVYVLTSFAWYLLQKPANCYLHLYKEPYRQFRLVLTILRRAYEVPEEKLSKFVTRFRRLSGRIDRKYTKALEWGYPELRPTDLQESSPTIVNNVNYFINYLKLELENTTDNVYRNNLIDVHTRLTQSRIVEKVLKGHLATIRRRDDDQSTLPSSPLPPSREIITIEDSDDEDIQDRQPGSRAKPGRRTCVTPVVERTARAVFSHPLNLIGERLRDRGQCIMVPAGIDELMPQEDWVFNHAKTASVNEAANEHWFAQVIAATQDGKRLHVRWFDHSSKTTLLGGLERPMELFLTQRCDYVYRHHVKRIVDVKWFGPDQETPDYEQNYYFRFIRELDGSFTWANPEDIQLDPASPTTCRVCDKAATSAIKYGSGALCINSIDLHKGDFIVTQPMATVPWFDPGVLDATHRGTTPGQIFQVISALRSEQYGREYLVGVILCPLERVDTLRTQRLVSANHSHCPGRPKHDERRLCLMDEWTSQLELEDLKRYPIRKCFVRHPDMFDGTEAMNKWLADDPTHFIVDVRALSSPPTANIAGNRGLTSRPAVSITSLSLESFQELARPCRKCKGDPSGTRITKMRTLDLFCGAGGLTQGLVESGICEPTFAVDHDGAALETYKDNFPKATTIHQDVNIALSETFIAALNEHDRAPFSEDADDPEPLPGRHDVDFICGGPPCQSFSGANRFKKDNDPRTTMIVATMSAVGHYLPKYFLIENVPNALTSKILGPAPRAGSTDSADSTQSPPNYIEQGVLRFIARVSLDLGYAFRVGILQAAEYGAPQLRRRAFIIGARHGYTLPDFPLATHCVPHPETGLRLPSGTYIDPIRGKSGNAIHLQTTMWDAIGDLAPFEWVNPHVIIRQTEGTRTEERYRRTRLHIPAYVAVHEDRQPVGIGAHGAVPYREETPFTTYQQEARGQEVMVSEHYTSSFRSGVFVERVVSIPISARADHRSLPEVLRKYDFLSNIFGSGGTSGYYRGAFGRYDKKALFATILTSLRPAKKNGFCIHPEQKRMLTMRELARAQGFPDHFRFHGTVEQVNRQIGNAVVVQVARALGIEIKKAMVKGGTL</sequence>
<dbReference type="InterPro" id="IPR031303">
    <property type="entry name" value="C5_meth_CS"/>
</dbReference>
<evidence type="ECO:0000256" key="3">
    <source>
        <dbReference type="ARBA" id="ARBA00022679"/>
    </source>
</evidence>
<evidence type="ECO:0000256" key="7">
    <source>
        <dbReference type="RuleBase" id="RU000416"/>
    </source>
</evidence>
<dbReference type="OrthoDB" id="5376140at2759"/>
<dbReference type="AlphaFoldDB" id="A0A5N5QYD1"/>
<accession>A0A5N5QYD1</accession>
<feature type="domain" description="RFTS" evidence="10">
    <location>
        <begin position="62"/>
        <end position="192"/>
    </location>
</feature>
<evidence type="ECO:0000259" key="10">
    <source>
        <dbReference type="Pfam" id="PF12047"/>
    </source>
</evidence>
<dbReference type="Gene3D" id="3.90.120.10">
    <property type="entry name" value="DNA Methylase, subunit A, domain 2"/>
    <property type="match status" value="1"/>
</dbReference>
<evidence type="ECO:0000256" key="1">
    <source>
        <dbReference type="ARBA" id="ARBA00004123"/>
    </source>
</evidence>
<dbReference type="Pfam" id="PF00145">
    <property type="entry name" value="DNA_methylase"/>
    <property type="match status" value="2"/>
</dbReference>
<dbReference type="SUPFAM" id="SSF53335">
    <property type="entry name" value="S-adenosyl-L-methionine-dependent methyltransferases"/>
    <property type="match status" value="1"/>
</dbReference>
<evidence type="ECO:0000256" key="2">
    <source>
        <dbReference type="ARBA" id="ARBA00022603"/>
    </source>
</evidence>
<keyword evidence="3 6" id="KW-0808">Transferase</keyword>
<feature type="compositionally biased region" description="Acidic residues" evidence="9">
    <location>
        <begin position="308"/>
        <end position="317"/>
    </location>
</feature>
<protein>
    <recommendedName>
        <fullName evidence="8">Cytosine-specific methyltransferase</fullName>
        <ecNumber evidence="8">2.1.1.37</ecNumber>
    </recommendedName>
</protein>
<keyword evidence="4 6" id="KW-0949">S-adenosyl-L-methionine</keyword>
<dbReference type="Gene3D" id="3.40.50.150">
    <property type="entry name" value="Vaccinia Virus protein VP39"/>
    <property type="match status" value="1"/>
</dbReference>
<comment type="subcellular location">
    <subcellularLocation>
        <location evidence="1">Nucleus</location>
    </subcellularLocation>
</comment>
<keyword evidence="5" id="KW-0539">Nucleus</keyword>
<proteinExistence type="inferred from homology"/>
<evidence type="ECO:0000256" key="9">
    <source>
        <dbReference type="SAM" id="MobiDB-lite"/>
    </source>
</evidence>
<comment type="similarity">
    <text evidence="6 7">Belongs to the class I-like SAM-binding methyltransferase superfamily. C5-methyltransferase family.</text>
</comment>
<dbReference type="InterPro" id="IPR001525">
    <property type="entry name" value="C5_MeTfrase"/>
</dbReference>
<dbReference type="InterPro" id="IPR022702">
    <property type="entry name" value="Cytosine_MeTrfase1_RFD"/>
</dbReference>
<dbReference type="InterPro" id="IPR029063">
    <property type="entry name" value="SAM-dependent_MTases_sf"/>
</dbReference>
<reference evidence="11 12" key="1">
    <citation type="journal article" date="2019" name="Fungal Biol. Biotechnol.">
        <title>Draft genome sequence of fastidious pathogen Ceratobasidium theobromae, which causes vascular-streak dieback in Theobroma cacao.</title>
        <authorList>
            <person name="Ali S.S."/>
            <person name="Asman A."/>
            <person name="Shao J."/>
            <person name="Firmansyah A.P."/>
            <person name="Susilo A.W."/>
            <person name="Rosmana A."/>
            <person name="McMahon P."/>
            <person name="Junaid M."/>
            <person name="Guest D."/>
            <person name="Kheng T.Y."/>
            <person name="Meinhardt L.W."/>
            <person name="Bailey B.A."/>
        </authorList>
    </citation>
    <scope>NUCLEOTIDE SEQUENCE [LARGE SCALE GENOMIC DNA]</scope>
    <source>
        <strain evidence="11 12">CT2</strain>
    </source>
</reference>
<dbReference type="PROSITE" id="PS00095">
    <property type="entry name" value="C5_MTASE_2"/>
    <property type="match status" value="1"/>
</dbReference>
<dbReference type="GO" id="GO:0005634">
    <property type="term" value="C:nucleus"/>
    <property type="evidence" value="ECO:0007669"/>
    <property type="project" value="UniProtKB-SubCell"/>
</dbReference>
<evidence type="ECO:0000256" key="8">
    <source>
        <dbReference type="RuleBase" id="RU000417"/>
    </source>
</evidence>
<dbReference type="InterPro" id="IPR018117">
    <property type="entry name" value="C5_DNA_meth_AS"/>
</dbReference>
<evidence type="ECO:0000313" key="11">
    <source>
        <dbReference type="EMBL" id="KAB5596106.1"/>
    </source>
</evidence>
<dbReference type="GO" id="GO:0032259">
    <property type="term" value="P:methylation"/>
    <property type="evidence" value="ECO:0007669"/>
    <property type="project" value="UniProtKB-KW"/>
</dbReference>
<dbReference type="PANTHER" id="PTHR10629">
    <property type="entry name" value="CYTOSINE-SPECIFIC METHYLTRANSFERASE"/>
    <property type="match status" value="1"/>
</dbReference>
<evidence type="ECO:0000256" key="6">
    <source>
        <dbReference type="PROSITE-ProRule" id="PRU01016"/>
    </source>
</evidence>
<keyword evidence="12" id="KW-1185">Reference proteome</keyword>
<evidence type="ECO:0000256" key="4">
    <source>
        <dbReference type="ARBA" id="ARBA00022691"/>
    </source>
</evidence>
<keyword evidence="2 6" id="KW-0489">Methyltransferase</keyword>
<organism evidence="11 12">
    <name type="scientific">Ceratobasidium theobromae</name>
    <dbReference type="NCBI Taxonomy" id="1582974"/>
    <lineage>
        <taxon>Eukaryota</taxon>
        <taxon>Fungi</taxon>
        <taxon>Dikarya</taxon>
        <taxon>Basidiomycota</taxon>
        <taxon>Agaricomycotina</taxon>
        <taxon>Agaricomycetes</taxon>
        <taxon>Cantharellales</taxon>
        <taxon>Ceratobasidiaceae</taxon>
        <taxon>Ceratobasidium</taxon>
    </lineage>
</organism>
<gene>
    <name evidence="11" type="ORF">CTheo_378</name>
</gene>
<dbReference type="GO" id="GO:0044027">
    <property type="term" value="P:negative regulation of gene expression via chromosomal CpG island methylation"/>
    <property type="evidence" value="ECO:0007669"/>
    <property type="project" value="TreeGrafter"/>
</dbReference>
<comment type="catalytic activity">
    <reaction evidence="8">
        <text>a 2'-deoxycytidine in DNA + S-adenosyl-L-methionine = a 5-methyl-2'-deoxycytidine in DNA + S-adenosyl-L-homocysteine + H(+)</text>
        <dbReference type="Rhea" id="RHEA:13681"/>
        <dbReference type="Rhea" id="RHEA-COMP:11369"/>
        <dbReference type="Rhea" id="RHEA-COMP:11370"/>
        <dbReference type="ChEBI" id="CHEBI:15378"/>
        <dbReference type="ChEBI" id="CHEBI:57856"/>
        <dbReference type="ChEBI" id="CHEBI:59789"/>
        <dbReference type="ChEBI" id="CHEBI:85452"/>
        <dbReference type="ChEBI" id="CHEBI:85454"/>
        <dbReference type="EC" id="2.1.1.37"/>
    </reaction>
</comment>
<dbReference type="PRINTS" id="PR00105">
    <property type="entry name" value="C5METTRFRASE"/>
</dbReference>
<dbReference type="Pfam" id="PF12047">
    <property type="entry name" value="DNMT1-RFD"/>
    <property type="match status" value="1"/>
</dbReference>
<name>A0A5N5QYD1_9AGAM</name>
<comment type="caution">
    <text evidence="11">The sequence shown here is derived from an EMBL/GenBank/DDBJ whole genome shotgun (WGS) entry which is preliminary data.</text>
</comment>
<dbReference type="GO" id="GO:0003886">
    <property type="term" value="F:DNA (cytosine-5-)-methyltransferase activity"/>
    <property type="evidence" value="ECO:0007669"/>
    <property type="project" value="UniProtKB-EC"/>
</dbReference>
<evidence type="ECO:0000313" key="12">
    <source>
        <dbReference type="Proteomes" id="UP000383932"/>
    </source>
</evidence>
<evidence type="ECO:0000256" key="5">
    <source>
        <dbReference type="ARBA" id="ARBA00023242"/>
    </source>
</evidence>
<feature type="active site" evidence="6">
    <location>
        <position position="818"/>
    </location>
</feature>
<dbReference type="PROSITE" id="PS00094">
    <property type="entry name" value="C5_MTASE_1"/>
    <property type="match status" value="1"/>
</dbReference>
<dbReference type="EC" id="2.1.1.37" evidence="8"/>
<dbReference type="EMBL" id="SSOP01000003">
    <property type="protein sequence ID" value="KAB5596106.1"/>
    <property type="molecule type" value="Genomic_DNA"/>
</dbReference>
<dbReference type="PANTHER" id="PTHR10629:SF52">
    <property type="entry name" value="DNA (CYTOSINE-5)-METHYLTRANSFERASE 1"/>
    <property type="match status" value="1"/>
</dbReference>
<dbReference type="Gene3D" id="2.30.30.490">
    <property type="match status" value="1"/>
</dbReference>
<dbReference type="Proteomes" id="UP000383932">
    <property type="component" value="Unassembled WGS sequence"/>
</dbReference>
<feature type="region of interest" description="Disordered" evidence="9">
    <location>
        <begin position="288"/>
        <end position="331"/>
    </location>
</feature>
<dbReference type="GO" id="GO:0003677">
    <property type="term" value="F:DNA binding"/>
    <property type="evidence" value="ECO:0007669"/>
    <property type="project" value="TreeGrafter"/>
</dbReference>